<sequence length="300" mass="33168">MVFHIILPEDWKLAVENGTYRHSTRGNDIGSVGYVHASGSLKQVIAVAKFLYSDRADAFVVDIDDSELHQAGHEIRYEPGDPDNPQSEKFPHIYGGELPVGFLKPAADFAGDPRILREDSPEVHQLNQAGWTVGSTSWGARLFLDDDADLSSYHRYVDDTVRAGFQIRELTGDDLANLYTLDRLVAPDFPSTPASHHEPLPDNFGVNIADRNARAWGAFKGDQLVGFSIVFDAGERWEVDRTSVHPDYRRRGVAKAMKSASVLGMYAGGVRRWGTGGASINQASLRMNKKHWGSFSNHCG</sequence>
<feature type="domain" description="N-acetyltransferase" evidence="1">
    <location>
        <begin position="165"/>
        <end position="300"/>
    </location>
</feature>
<dbReference type="Proteomes" id="UP000214355">
    <property type="component" value="Chromosome I"/>
</dbReference>
<dbReference type="InterPro" id="IPR009297">
    <property type="entry name" value="DUF952"/>
</dbReference>
<proteinExistence type="predicted"/>
<organism evidence="2 3">
    <name type="scientific">Arcanobacterium phocae</name>
    <dbReference type="NCBI Taxonomy" id="131112"/>
    <lineage>
        <taxon>Bacteria</taxon>
        <taxon>Bacillati</taxon>
        <taxon>Actinomycetota</taxon>
        <taxon>Actinomycetes</taxon>
        <taxon>Actinomycetales</taxon>
        <taxon>Actinomycetaceae</taxon>
        <taxon>Arcanobacterium</taxon>
    </lineage>
</organism>
<dbReference type="AlphaFoldDB" id="A0A1H2LBD6"/>
<evidence type="ECO:0000313" key="2">
    <source>
        <dbReference type="EMBL" id="SDU78122.1"/>
    </source>
</evidence>
<evidence type="ECO:0000259" key="1">
    <source>
        <dbReference type="PROSITE" id="PS51186"/>
    </source>
</evidence>
<protein>
    <submittedName>
        <fullName evidence="2">Uncharacterized conserved protein, DUF952 family</fullName>
    </submittedName>
</protein>
<accession>A0A1H2LBD6</accession>
<dbReference type="Gene3D" id="3.40.630.30">
    <property type="match status" value="1"/>
</dbReference>
<dbReference type="InterPro" id="IPR016181">
    <property type="entry name" value="Acyl_CoA_acyltransferase"/>
</dbReference>
<keyword evidence="3" id="KW-1185">Reference proteome</keyword>
<name>A0A1H2LBD6_9ACTO</name>
<evidence type="ECO:0000313" key="3">
    <source>
        <dbReference type="Proteomes" id="UP000214355"/>
    </source>
</evidence>
<dbReference type="Pfam" id="PF00583">
    <property type="entry name" value="Acetyltransf_1"/>
    <property type="match status" value="1"/>
</dbReference>
<dbReference type="SUPFAM" id="SSF56399">
    <property type="entry name" value="ADP-ribosylation"/>
    <property type="match status" value="1"/>
</dbReference>
<dbReference type="GeneID" id="65344088"/>
<dbReference type="RefSeq" id="WP_197672583.1">
    <property type="nucleotide sequence ID" value="NZ_JABAPK010000005.1"/>
</dbReference>
<reference evidence="3" key="1">
    <citation type="submission" date="2016-10" db="EMBL/GenBank/DDBJ databases">
        <authorList>
            <person name="Varghese N."/>
            <person name="Submissions S."/>
        </authorList>
    </citation>
    <scope>NUCLEOTIDE SEQUENCE [LARGE SCALE GENOMIC DNA]</scope>
    <source>
        <strain evidence="3">DSM 10002</strain>
    </source>
</reference>
<dbReference type="EMBL" id="LT629804">
    <property type="protein sequence ID" value="SDU78122.1"/>
    <property type="molecule type" value="Genomic_DNA"/>
</dbReference>
<dbReference type="SUPFAM" id="SSF55729">
    <property type="entry name" value="Acyl-CoA N-acyltransferases (Nat)"/>
    <property type="match status" value="1"/>
</dbReference>
<dbReference type="STRING" id="131112.SAMN04489737_0332"/>
<dbReference type="InterPro" id="IPR000182">
    <property type="entry name" value="GNAT_dom"/>
</dbReference>
<dbReference type="CDD" id="cd04301">
    <property type="entry name" value="NAT_SF"/>
    <property type="match status" value="1"/>
</dbReference>
<dbReference type="PROSITE" id="PS51186">
    <property type="entry name" value="GNAT"/>
    <property type="match status" value="1"/>
</dbReference>
<dbReference type="GO" id="GO:0016747">
    <property type="term" value="F:acyltransferase activity, transferring groups other than amino-acyl groups"/>
    <property type="evidence" value="ECO:0007669"/>
    <property type="project" value="InterPro"/>
</dbReference>
<gene>
    <name evidence="2" type="ORF">SAMN04489737_0332</name>
</gene>
<dbReference type="Gene3D" id="3.20.170.20">
    <property type="entry name" value="Protein of unknown function DUF952"/>
    <property type="match status" value="1"/>
</dbReference>
<dbReference type="Pfam" id="PF06108">
    <property type="entry name" value="DUF952"/>
    <property type="match status" value="1"/>
</dbReference>